<dbReference type="AlphaFoldDB" id="A0A7R9Q783"/>
<dbReference type="InterPro" id="IPR056430">
    <property type="entry name" value="C2CD5_YbjQ-like_dom"/>
</dbReference>
<reference evidence="3" key="1">
    <citation type="submission" date="2020-11" db="EMBL/GenBank/DDBJ databases">
        <authorList>
            <person name="Tran Van P."/>
        </authorList>
    </citation>
    <scope>NUCLEOTIDE SEQUENCE</scope>
</reference>
<dbReference type="PANTHER" id="PTHR37412">
    <property type="entry name" value="C2 DOMAIN-CONTAINING PROTEIN 5"/>
    <property type="match status" value="1"/>
</dbReference>
<feature type="compositionally biased region" description="Polar residues" evidence="1">
    <location>
        <begin position="476"/>
        <end position="488"/>
    </location>
</feature>
<feature type="compositionally biased region" description="Polar residues" evidence="1">
    <location>
        <begin position="427"/>
        <end position="451"/>
    </location>
</feature>
<evidence type="ECO:0000256" key="1">
    <source>
        <dbReference type="SAM" id="MobiDB-lite"/>
    </source>
</evidence>
<dbReference type="GO" id="GO:0072659">
    <property type="term" value="P:protein localization to plasma membrane"/>
    <property type="evidence" value="ECO:0007669"/>
    <property type="project" value="TreeGrafter"/>
</dbReference>
<dbReference type="SUPFAM" id="SSF49562">
    <property type="entry name" value="C2 domain (Calcium/lipid-binding domain, CaLB)"/>
    <property type="match status" value="1"/>
</dbReference>
<dbReference type="GO" id="GO:0005886">
    <property type="term" value="C:plasma membrane"/>
    <property type="evidence" value="ECO:0007669"/>
    <property type="project" value="TreeGrafter"/>
</dbReference>
<feature type="compositionally biased region" description="Low complexity" evidence="1">
    <location>
        <begin position="531"/>
        <end position="542"/>
    </location>
</feature>
<protein>
    <recommendedName>
        <fullName evidence="2">C2 domain-containing protein</fullName>
    </recommendedName>
</protein>
<dbReference type="CDD" id="cd08688">
    <property type="entry name" value="C2_KIAA0528-like"/>
    <property type="match status" value="1"/>
</dbReference>
<dbReference type="EMBL" id="CAJPIZ010013045">
    <property type="protein sequence ID" value="CAG2114036.1"/>
    <property type="molecule type" value="Genomic_DNA"/>
</dbReference>
<dbReference type="InterPro" id="IPR000008">
    <property type="entry name" value="C2_dom"/>
</dbReference>
<dbReference type="PROSITE" id="PS50004">
    <property type="entry name" value="C2"/>
    <property type="match status" value="1"/>
</dbReference>
<dbReference type="Gene3D" id="2.60.40.150">
    <property type="entry name" value="C2 domain"/>
    <property type="match status" value="1"/>
</dbReference>
<dbReference type="GO" id="GO:0010828">
    <property type="term" value="P:positive regulation of D-glucose transmembrane transport"/>
    <property type="evidence" value="ECO:0007669"/>
    <property type="project" value="TreeGrafter"/>
</dbReference>
<dbReference type="Proteomes" id="UP000759131">
    <property type="component" value="Unassembled WGS sequence"/>
</dbReference>
<dbReference type="InterPro" id="IPR056431">
    <property type="entry name" value="C2CD5_YbjQ-rel_dom"/>
</dbReference>
<gene>
    <name evidence="3" type="ORF">OSB1V03_LOCUS14003</name>
</gene>
<dbReference type="PANTHER" id="PTHR37412:SF2">
    <property type="entry name" value="C2 DOMAIN-CONTAINING PROTEIN 5"/>
    <property type="match status" value="1"/>
</dbReference>
<organism evidence="3">
    <name type="scientific">Medioppia subpectinata</name>
    <dbReference type="NCBI Taxonomy" id="1979941"/>
    <lineage>
        <taxon>Eukaryota</taxon>
        <taxon>Metazoa</taxon>
        <taxon>Ecdysozoa</taxon>
        <taxon>Arthropoda</taxon>
        <taxon>Chelicerata</taxon>
        <taxon>Arachnida</taxon>
        <taxon>Acari</taxon>
        <taxon>Acariformes</taxon>
        <taxon>Sarcoptiformes</taxon>
        <taxon>Oribatida</taxon>
        <taxon>Brachypylina</taxon>
        <taxon>Oppioidea</taxon>
        <taxon>Oppiidae</taxon>
        <taxon>Medioppia</taxon>
    </lineage>
</organism>
<evidence type="ECO:0000259" key="2">
    <source>
        <dbReference type="PROSITE" id="PS50004"/>
    </source>
</evidence>
<dbReference type="OrthoDB" id="419768at2759"/>
<name>A0A7R9Q783_9ACAR</name>
<accession>A0A7R9Q783</accession>
<dbReference type="GO" id="GO:0031340">
    <property type="term" value="P:positive regulation of vesicle fusion"/>
    <property type="evidence" value="ECO:0007669"/>
    <property type="project" value="TreeGrafter"/>
</dbReference>
<feature type="region of interest" description="Disordered" evidence="1">
    <location>
        <begin position="476"/>
        <end position="542"/>
    </location>
</feature>
<dbReference type="GO" id="GO:0005544">
    <property type="term" value="F:calcium-dependent phospholipid binding"/>
    <property type="evidence" value="ECO:0007669"/>
    <property type="project" value="InterPro"/>
</dbReference>
<evidence type="ECO:0000313" key="4">
    <source>
        <dbReference type="Proteomes" id="UP000759131"/>
    </source>
</evidence>
<feature type="region of interest" description="Disordered" evidence="1">
    <location>
        <begin position="332"/>
        <end position="354"/>
    </location>
</feature>
<dbReference type="EMBL" id="OC867620">
    <property type="protein sequence ID" value="CAD7633606.1"/>
    <property type="molecule type" value="Genomic_DNA"/>
</dbReference>
<proteinExistence type="predicted"/>
<dbReference type="GO" id="GO:0065002">
    <property type="term" value="P:intracellular protein transmembrane transport"/>
    <property type="evidence" value="ECO:0007669"/>
    <property type="project" value="TreeGrafter"/>
</dbReference>
<sequence>MIEAPLIYTPPPPPTPLMPPIYHIQHRCLRRQSYEEVVDKWWTAMPGKVKVRVLAGRNLPVMDKSSDTSDAFVEVKLGNTTYKTEVYRRSLNPFWNSEWFRFEVDDEELQDEPLQIRVMDYDTYSANDAIGKIYIDLNPLLSKDSRHVMSGWFPIYDTMHGIRGEINCVVKVALFSDANRYRQSSCGFKFFYSPAIPSGYSCEAILGFVEELVVNHDPEYQWIDKIRTPRASNEARQALFAKISGEVQRKIGIKAIDLGGNAVVSYQQYFDMEGESGIVVRGIGTAVLLNKVETSHHSASLSAQFANFSDQCLCPIGVAFLSDLTVSINPKWSSKSNSSTPSPPVIRRTPSPTPRFSSSLFKLFRQSVKKKRPIAGQSLEAETTLPVTDYKPIKPLKRVASQPVTATPPTTTQPDTLRHDYSTVSLSRSPNLNEDNALVSSSPPLRTTPTIPMTAPILTPNKMIRSPNLNEDNALVSSSPPLRTTPTIPMTAPILTPNKMMSPTRTGHLGVYGPRRLSEPDLSGSTPKAHSGLSNSSGSGSSGRKYIISPESLHLLEYPFITMKSFPSNLILHIGGVVSARSVKLLDQINNPEDPETRDIWWTELRKEIRSHNRALACNAVLGYTEATHIYDEICILSASGTAAVLKTGDSEHISNLTTNANIMSVNDKKESNSDAEHNVINKTHKLDINAAQNHTEDKGIGCCHLCHIPYSETSVPFPATLVKCMICKRAKVPDVLFMTIEPPKGIPILGHGTLIQARVCRSKKESKGEQCAKEISDGLPFLEYELHRQLLSKLKVKGMNGLFGISVQVSFGENMLIAVATGTGAFLSPLLPPSPPKISSGKGIQCAKLSEIQGLITESIARNREHYNIAANNCRHRLLRYRPEKAFIEDKDDDNDDSSDVLMDICTNPKIDLNNGNKESCVLLEVDDTEDADIISLMIDSDVPKGYEVCNSEGLPGMQSQMVCNLQMFSQVYRAKLTSIKQFGHQFDWVIQ</sequence>
<dbReference type="InterPro" id="IPR038983">
    <property type="entry name" value="C2CD5"/>
</dbReference>
<dbReference type="GO" id="GO:0090314">
    <property type="term" value="P:positive regulation of protein targeting to membrane"/>
    <property type="evidence" value="ECO:0007669"/>
    <property type="project" value="TreeGrafter"/>
</dbReference>
<dbReference type="InterPro" id="IPR037785">
    <property type="entry name" value="C2_C2CD5"/>
</dbReference>
<dbReference type="Pfam" id="PF23025">
    <property type="entry name" value="YbjQ_2"/>
    <property type="match status" value="3"/>
</dbReference>
<evidence type="ECO:0000313" key="3">
    <source>
        <dbReference type="EMBL" id="CAD7633606.1"/>
    </source>
</evidence>
<feature type="domain" description="C2" evidence="2">
    <location>
        <begin position="26"/>
        <end position="153"/>
    </location>
</feature>
<dbReference type="GO" id="GO:0005509">
    <property type="term" value="F:calcium ion binding"/>
    <property type="evidence" value="ECO:0007669"/>
    <property type="project" value="TreeGrafter"/>
</dbReference>
<dbReference type="SMART" id="SM00239">
    <property type="entry name" value="C2"/>
    <property type="match status" value="1"/>
</dbReference>
<keyword evidence="4" id="KW-1185">Reference proteome</keyword>
<dbReference type="Pfam" id="PF00168">
    <property type="entry name" value="C2"/>
    <property type="match status" value="1"/>
</dbReference>
<feature type="non-terminal residue" evidence="3">
    <location>
        <position position="993"/>
    </location>
</feature>
<dbReference type="Pfam" id="PF23028">
    <property type="entry name" value="YbjQ_3"/>
    <property type="match status" value="1"/>
</dbReference>
<dbReference type="InterPro" id="IPR035892">
    <property type="entry name" value="C2_domain_sf"/>
</dbReference>
<feature type="region of interest" description="Disordered" evidence="1">
    <location>
        <begin position="427"/>
        <end position="456"/>
    </location>
</feature>